<dbReference type="EMBL" id="CP036164">
    <property type="protein sequence ID" value="QBF46163.1"/>
    <property type="molecule type" value="Genomic_DNA"/>
</dbReference>
<evidence type="ECO:0000256" key="1">
    <source>
        <dbReference type="SAM" id="Phobius"/>
    </source>
</evidence>
<feature type="transmembrane region" description="Helical" evidence="1">
    <location>
        <begin position="21"/>
        <end position="51"/>
    </location>
</feature>
<dbReference type="InterPro" id="IPR007403">
    <property type="entry name" value="DUF456"/>
</dbReference>
<evidence type="ECO:0000313" key="3">
    <source>
        <dbReference type="Proteomes" id="UP000290408"/>
    </source>
</evidence>
<evidence type="ECO:0000313" key="2">
    <source>
        <dbReference type="EMBL" id="QBF46163.1"/>
    </source>
</evidence>
<keyword evidence="3" id="KW-1185">Reference proteome</keyword>
<feature type="transmembrane region" description="Helical" evidence="1">
    <location>
        <begin position="150"/>
        <end position="170"/>
    </location>
</feature>
<feature type="transmembrane region" description="Helical" evidence="1">
    <location>
        <begin position="57"/>
        <end position="79"/>
    </location>
</feature>
<dbReference type="Pfam" id="PF04306">
    <property type="entry name" value="DUF456"/>
    <property type="match status" value="1"/>
</dbReference>
<feature type="transmembrane region" description="Helical" evidence="1">
    <location>
        <begin position="91"/>
        <end position="124"/>
    </location>
</feature>
<name>A0A4P6MXI3_9MICO</name>
<dbReference type="Proteomes" id="UP000290408">
    <property type="component" value="Chromosome"/>
</dbReference>
<organism evidence="2 3">
    <name type="scientific">Janibacter limosus</name>
    <dbReference type="NCBI Taxonomy" id="53458"/>
    <lineage>
        <taxon>Bacteria</taxon>
        <taxon>Bacillati</taxon>
        <taxon>Actinomycetota</taxon>
        <taxon>Actinomycetes</taxon>
        <taxon>Micrococcales</taxon>
        <taxon>Intrasporangiaceae</taxon>
        <taxon>Janibacter</taxon>
    </lineage>
</organism>
<sequence length="171" mass="17980">MLSLATEAAHDPTTAVLWFAVAIYVVGVLGIVIPVLPGLLLCVAAVLLWAAETGGTIAWITLGIVVVIYAICLTLQFLLPGRRMKREGVGGLTLTLGVVGAIIGFFVIPLVGLPIGFVLGVFAAEYVRFHDLDRAWQATKSALRGVLHSMGIELGAALLIAITWTVGILAH</sequence>
<gene>
    <name evidence="2" type="ORF">EXU32_07800</name>
</gene>
<accession>A0A4P6MXI3</accession>
<dbReference type="KEGG" id="jli:EXU32_07800"/>
<dbReference type="RefSeq" id="WP_130629388.1">
    <property type="nucleotide sequence ID" value="NZ_CP036164.1"/>
</dbReference>
<keyword evidence="1" id="KW-0812">Transmembrane</keyword>
<dbReference type="PANTHER" id="PTHR39165:SF1">
    <property type="entry name" value="DUF456 DOMAIN-CONTAINING PROTEIN"/>
    <property type="match status" value="1"/>
</dbReference>
<dbReference type="PANTHER" id="PTHR39165">
    <property type="entry name" value="IG HYPOTHETICAL 17883"/>
    <property type="match status" value="1"/>
</dbReference>
<dbReference type="OrthoDB" id="3577600at2"/>
<proteinExistence type="predicted"/>
<keyword evidence="1" id="KW-1133">Transmembrane helix</keyword>
<keyword evidence="1" id="KW-0472">Membrane</keyword>
<dbReference type="STRING" id="1216970.GCA_001570985_02310"/>
<reference evidence="2 3" key="1">
    <citation type="submission" date="2019-02" db="EMBL/GenBank/DDBJ databases">
        <title>Genomic data mining of an Antarctic deep-sea actinobacterium, Janibacterlimosus P3-3-X1.</title>
        <authorList>
            <person name="Liao L."/>
            <person name="Chen B."/>
        </authorList>
    </citation>
    <scope>NUCLEOTIDE SEQUENCE [LARGE SCALE GENOMIC DNA]</scope>
    <source>
        <strain evidence="2 3">P3-3-X1</strain>
    </source>
</reference>
<protein>
    <submittedName>
        <fullName evidence="2">DUF456 domain-containing protein</fullName>
    </submittedName>
</protein>
<dbReference type="AlphaFoldDB" id="A0A4P6MXI3"/>